<dbReference type="EMBL" id="CXWC01000015">
    <property type="protein sequence ID" value="CTQ78312.1"/>
    <property type="molecule type" value="Genomic_DNA"/>
</dbReference>
<keyword evidence="6" id="KW-1185">Reference proteome</keyword>
<dbReference type="Pfam" id="PF12625">
    <property type="entry name" value="Arabinose_bd"/>
    <property type="match status" value="1"/>
</dbReference>
<keyword evidence="1" id="KW-0805">Transcription regulation</keyword>
<accession>A0A0M6ZKH4</accession>
<dbReference type="InterPro" id="IPR009057">
    <property type="entry name" value="Homeodomain-like_sf"/>
</dbReference>
<keyword evidence="3" id="KW-0804">Transcription</keyword>
<evidence type="ECO:0000256" key="1">
    <source>
        <dbReference type="ARBA" id="ARBA00023015"/>
    </source>
</evidence>
<dbReference type="SUPFAM" id="SSF46689">
    <property type="entry name" value="Homeodomain-like"/>
    <property type="match status" value="1"/>
</dbReference>
<evidence type="ECO:0000256" key="3">
    <source>
        <dbReference type="ARBA" id="ARBA00023163"/>
    </source>
</evidence>
<dbReference type="STRING" id="311410.LA5095_04986"/>
<name>A0A0M6ZKH4_9HYPH</name>
<sequence>MLSFGAKLLRGPILSEAEVDAVLIRAAVKIMEQRGEDHEEALHATGLSPADLEGFDRRVPLRKSDAFLEQAAKHLDDDLFGFNVGKTTPTGTFGVIAYLGISSATLEQAILNHVKYVNIFVDSYRLSLARTGNTAKLSYQEVDRSSYFKRQANEAGMAALLSNYRYGTGRILRPAEIHFHHQRAEAPAEMKLFFGCPIHFGSDIHGIVFHTKDLETPLVHSDRDLLELMSNVADRMLEKRRAVPKSFLANVEFHVIDGLSKGQSSASLVAGKLGMTERTFARRLADESTTFSEVLEDVRRNLSEEYLHKSDLSLPEIAFLLGYSDSPAFIRAYKRWFGVTPGARASEVRRLKTG</sequence>
<dbReference type="InterPro" id="IPR018060">
    <property type="entry name" value="HTH_AraC"/>
</dbReference>
<dbReference type="SMART" id="SM00342">
    <property type="entry name" value="HTH_ARAC"/>
    <property type="match status" value="1"/>
</dbReference>
<reference evidence="6" key="1">
    <citation type="submission" date="2015-07" db="EMBL/GenBank/DDBJ databases">
        <authorList>
            <person name="Rodrigo-Torres Lidia"/>
            <person name="Arahal R.David."/>
        </authorList>
    </citation>
    <scope>NUCLEOTIDE SEQUENCE [LARGE SCALE GENOMIC DNA]</scope>
    <source>
        <strain evidence="6">CECT 5096</strain>
    </source>
</reference>
<dbReference type="GO" id="GO:0005829">
    <property type="term" value="C:cytosol"/>
    <property type="evidence" value="ECO:0007669"/>
    <property type="project" value="TreeGrafter"/>
</dbReference>
<evidence type="ECO:0000313" key="5">
    <source>
        <dbReference type="EMBL" id="CTQ78312.1"/>
    </source>
</evidence>
<protein>
    <submittedName>
        <fullName evidence="5">Virulence-regulating protein VirS</fullName>
    </submittedName>
</protein>
<organism evidence="5 6">
    <name type="scientific">Roseibium album</name>
    <dbReference type="NCBI Taxonomy" id="311410"/>
    <lineage>
        <taxon>Bacteria</taxon>
        <taxon>Pseudomonadati</taxon>
        <taxon>Pseudomonadota</taxon>
        <taxon>Alphaproteobacteria</taxon>
        <taxon>Hyphomicrobiales</taxon>
        <taxon>Stappiaceae</taxon>
        <taxon>Roseibium</taxon>
    </lineage>
</organism>
<dbReference type="Gene3D" id="1.10.10.60">
    <property type="entry name" value="Homeodomain-like"/>
    <property type="match status" value="1"/>
</dbReference>
<evidence type="ECO:0000313" key="6">
    <source>
        <dbReference type="Proteomes" id="UP000049983"/>
    </source>
</evidence>
<dbReference type="PANTHER" id="PTHR47894:SF4">
    <property type="entry name" value="HTH-TYPE TRANSCRIPTIONAL REGULATOR GADX"/>
    <property type="match status" value="1"/>
</dbReference>
<dbReference type="GO" id="GO:0003700">
    <property type="term" value="F:DNA-binding transcription factor activity"/>
    <property type="evidence" value="ECO:0007669"/>
    <property type="project" value="InterPro"/>
</dbReference>
<gene>
    <name evidence="5" type="primary">virS_2</name>
    <name evidence="5" type="ORF">LA5096_05561</name>
</gene>
<dbReference type="Pfam" id="PF12833">
    <property type="entry name" value="HTH_18"/>
    <property type="match status" value="1"/>
</dbReference>
<dbReference type="GO" id="GO:0000976">
    <property type="term" value="F:transcription cis-regulatory region binding"/>
    <property type="evidence" value="ECO:0007669"/>
    <property type="project" value="TreeGrafter"/>
</dbReference>
<dbReference type="Proteomes" id="UP000049983">
    <property type="component" value="Unassembled WGS sequence"/>
</dbReference>
<evidence type="ECO:0000259" key="4">
    <source>
        <dbReference type="PROSITE" id="PS01124"/>
    </source>
</evidence>
<dbReference type="AlphaFoldDB" id="A0A0M6ZKH4"/>
<dbReference type="PANTHER" id="PTHR47894">
    <property type="entry name" value="HTH-TYPE TRANSCRIPTIONAL REGULATOR GADX"/>
    <property type="match status" value="1"/>
</dbReference>
<evidence type="ECO:0000256" key="2">
    <source>
        <dbReference type="ARBA" id="ARBA00023125"/>
    </source>
</evidence>
<dbReference type="PROSITE" id="PS01124">
    <property type="entry name" value="HTH_ARAC_FAMILY_2"/>
    <property type="match status" value="1"/>
</dbReference>
<proteinExistence type="predicted"/>
<feature type="domain" description="HTH araC/xylS-type" evidence="4">
    <location>
        <begin position="249"/>
        <end position="347"/>
    </location>
</feature>
<keyword evidence="2" id="KW-0238">DNA-binding</keyword>
<dbReference type="InterPro" id="IPR032687">
    <property type="entry name" value="AraC-type_N"/>
</dbReference>